<protein>
    <submittedName>
        <fullName evidence="2">Fasciclin domain-containing protein</fullName>
    </submittedName>
</protein>
<reference evidence="2 3" key="1">
    <citation type="submission" date="2020-04" db="EMBL/GenBank/DDBJ databases">
        <title>WGS-Seq of Vibrio isolated by the O'Toole Lab.</title>
        <authorList>
            <person name="Mckone K.P."/>
            <person name="Whitaker R."/>
            <person name="Sevigney J.L."/>
            <person name="Herring J.B."/>
            <person name="O'Toole G."/>
        </authorList>
    </citation>
    <scope>NUCLEOTIDE SEQUENCE [LARGE SCALE GENOMIC DNA]</scope>
    <source>
        <strain evidence="2 3">BS_02</strain>
    </source>
</reference>
<dbReference type="SUPFAM" id="SSF82153">
    <property type="entry name" value="FAS1 domain"/>
    <property type="match status" value="1"/>
</dbReference>
<organism evidence="2 3">
    <name type="scientific">Vibrio breoganii</name>
    <dbReference type="NCBI Taxonomy" id="553239"/>
    <lineage>
        <taxon>Bacteria</taxon>
        <taxon>Pseudomonadati</taxon>
        <taxon>Pseudomonadota</taxon>
        <taxon>Gammaproteobacteria</taxon>
        <taxon>Vibrionales</taxon>
        <taxon>Vibrionaceae</taxon>
        <taxon>Vibrio</taxon>
    </lineage>
</organism>
<dbReference type="PANTHER" id="PTHR10900">
    <property type="entry name" value="PERIOSTIN-RELATED"/>
    <property type="match status" value="1"/>
</dbReference>
<evidence type="ECO:0000313" key="3">
    <source>
        <dbReference type="Proteomes" id="UP000590068"/>
    </source>
</evidence>
<proteinExistence type="predicted"/>
<sequence>MFTQLATKAVWLVGLLALSFNIYAGHHGMKKDIVDVAASNDDFSTLVAAVQAAGLVDTLKGEGPFTVFAPTNEAFAKLPDGTVEMLLKPENKDKLVAILTYHVVAGKVMAADVVKLSEAKTVQGGTVMIKVMDGTVMVDNATVTATDIKASNGVIHVIDTVIMPK</sequence>
<dbReference type="Gene3D" id="2.30.180.10">
    <property type="entry name" value="FAS1 domain"/>
    <property type="match status" value="1"/>
</dbReference>
<keyword evidence="3" id="KW-1185">Reference proteome</keyword>
<name>A0ABX1U5Q6_9VIBR</name>
<dbReference type="EMBL" id="JABCJR010000005">
    <property type="protein sequence ID" value="NMR69100.1"/>
    <property type="molecule type" value="Genomic_DNA"/>
</dbReference>
<evidence type="ECO:0000259" key="1">
    <source>
        <dbReference type="PROSITE" id="PS50213"/>
    </source>
</evidence>
<dbReference type="InterPro" id="IPR000782">
    <property type="entry name" value="FAS1_domain"/>
</dbReference>
<accession>A0ABX1U5Q6</accession>
<dbReference type="Pfam" id="PF02469">
    <property type="entry name" value="Fasciclin"/>
    <property type="match status" value="1"/>
</dbReference>
<dbReference type="InterPro" id="IPR036378">
    <property type="entry name" value="FAS1_dom_sf"/>
</dbReference>
<dbReference type="PROSITE" id="PS50213">
    <property type="entry name" value="FAS1"/>
    <property type="match status" value="1"/>
</dbReference>
<dbReference type="RefSeq" id="WP_102443238.1">
    <property type="nucleotide sequence ID" value="NZ_JABBXC010000006.1"/>
</dbReference>
<feature type="domain" description="FAS1" evidence="1">
    <location>
        <begin position="30"/>
        <end position="162"/>
    </location>
</feature>
<comment type="caution">
    <text evidence="2">The sequence shown here is derived from an EMBL/GenBank/DDBJ whole genome shotgun (WGS) entry which is preliminary data.</text>
</comment>
<gene>
    <name evidence="2" type="ORF">HJ568_03830</name>
</gene>
<dbReference type="SMART" id="SM00554">
    <property type="entry name" value="FAS1"/>
    <property type="match status" value="1"/>
</dbReference>
<evidence type="ECO:0000313" key="2">
    <source>
        <dbReference type="EMBL" id="NMR69100.1"/>
    </source>
</evidence>
<dbReference type="InterPro" id="IPR050904">
    <property type="entry name" value="Adhesion/Biosynth-related"/>
</dbReference>
<dbReference type="Proteomes" id="UP000590068">
    <property type="component" value="Unassembled WGS sequence"/>
</dbReference>
<dbReference type="PANTHER" id="PTHR10900:SF77">
    <property type="entry name" value="FI19380P1"/>
    <property type="match status" value="1"/>
</dbReference>